<evidence type="ECO:0000259" key="4">
    <source>
        <dbReference type="SMART" id="SM01017"/>
    </source>
</evidence>
<keyword evidence="6" id="KW-1185">Reference proteome</keyword>
<reference evidence="5" key="1">
    <citation type="submission" date="2021-12" db="EMBL/GenBank/DDBJ databases">
        <authorList>
            <person name="King R."/>
        </authorList>
    </citation>
    <scope>NUCLEOTIDE SEQUENCE</scope>
</reference>
<dbReference type="SMART" id="SM01017">
    <property type="entry name" value="Arrestin_C"/>
    <property type="match status" value="1"/>
</dbReference>
<dbReference type="InterPro" id="IPR014752">
    <property type="entry name" value="Arrestin-like_C"/>
</dbReference>
<dbReference type="Proteomes" id="UP001154078">
    <property type="component" value="Chromosome 8"/>
</dbReference>
<keyword evidence="2" id="KW-0716">Sensory transduction</keyword>
<dbReference type="InterPro" id="IPR050357">
    <property type="entry name" value="Arrestin_domain-protein"/>
</dbReference>
<feature type="region of interest" description="Disordered" evidence="3">
    <location>
        <begin position="359"/>
        <end position="410"/>
    </location>
</feature>
<evidence type="ECO:0000256" key="1">
    <source>
        <dbReference type="ARBA" id="ARBA00005298"/>
    </source>
</evidence>
<dbReference type="OrthoDB" id="2333384at2759"/>
<evidence type="ECO:0000313" key="6">
    <source>
        <dbReference type="Proteomes" id="UP001154078"/>
    </source>
</evidence>
<dbReference type="GO" id="GO:0015031">
    <property type="term" value="P:protein transport"/>
    <property type="evidence" value="ECO:0007669"/>
    <property type="project" value="TreeGrafter"/>
</dbReference>
<dbReference type="SUPFAM" id="SSF81296">
    <property type="entry name" value="E set domains"/>
    <property type="match status" value="2"/>
</dbReference>
<dbReference type="Gene3D" id="2.60.40.640">
    <property type="match status" value="2"/>
</dbReference>
<name>A0A9P0BGF4_BRAAE</name>
<feature type="compositionally biased region" description="Pro residues" evidence="3">
    <location>
        <begin position="363"/>
        <end position="381"/>
    </location>
</feature>
<protein>
    <recommendedName>
        <fullName evidence="4">Arrestin C-terminal-like domain-containing protein</fullName>
    </recommendedName>
</protein>
<dbReference type="PANTHER" id="PTHR11188:SF176">
    <property type="entry name" value="ARRESTIN DOMAIN-CONTAINING PROTEIN 1"/>
    <property type="match status" value="1"/>
</dbReference>
<dbReference type="InterPro" id="IPR011021">
    <property type="entry name" value="Arrestin-like_N"/>
</dbReference>
<accession>A0A9P0BGF4</accession>
<evidence type="ECO:0000256" key="2">
    <source>
        <dbReference type="ARBA" id="ARBA00022606"/>
    </source>
</evidence>
<dbReference type="Pfam" id="PF02752">
    <property type="entry name" value="Arrestin_C"/>
    <property type="match status" value="1"/>
</dbReference>
<dbReference type="InterPro" id="IPR011022">
    <property type="entry name" value="Arrestin_C-like"/>
</dbReference>
<proteinExistence type="inferred from homology"/>
<comment type="similarity">
    <text evidence="1">Belongs to the arrestin family.</text>
</comment>
<dbReference type="AlphaFoldDB" id="A0A9P0BGF4"/>
<dbReference type="EMBL" id="OV121139">
    <property type="protein sequence ID" value="CAH0562298.1"/>
    <property type="molecule type" value="Genomic_DNA"/>
</dbReference>
<dbReference type="InterPro" id="IPR014756">
    <property type="entry name" value="Ig_E-set"/>
</dbReference>
<organism evidence="5 6">
    <name type="scientific">Brassicogethes aeneus</name>
    <name type="common">Rape pollen beetle</name>
    <name type="synonym">Meligethes aeneus</name>
    <dbReference type="NCBI Taxonomy" id="1431903"/>
    <lineage>
        <taxon>Eukaryota</taxon>
        <taxon>Metazoa</taxon>
        <taxon>Ecdysozoa</taxon>
        <taxon>Arthropoda</taxon>
        <taxon>Hexapoda</taxon>
        <taxon>Insecta</taxon>
        <taxon>Pterygota</taxon>
        <taxon>Neoptera</taxon>
        <taxon>Endopterygota</taxon>
        <taxon>Coleoptera</taxon>
        <taxon>Polyphaga</taxon>
        <taxon>Cucujiformia</taxon>
        <taxon>Nitidulidae</taxon>
        <taxon>Meligethinae</taxon>
        <taxon>Brassicogethes</taxon>
    </lineage>
</organism>
<dbReference type="Pfam" id="PF00339">
    <property type="entry name" value="Arrestin_N"/>
    <property type="match status" value="1"/>
</dbReference>
<gene>
    <name evidence="5" type="ORF">MELIAE_LOCUS11455</name>
</gene>
<evidence type="ECO:0000256" key="3">
    <source>
        <dbReference type="SAM" id="MobiDB-lite"/>
    </source>
</evidence>
<sequence length="410" mass="45585">MSCKILLDNYTGSYNTGDTIKGRFQVNLNSRKDIRGIKIRIKCKERTEWTKRESHYNHRTKKHESRYVQYTGDNEILSLELKMRGEGSIEAGQHTFPFTYFISPDLPSTYNGSNGSIHYYIKGIVDRPYKFDYEDKVYFSVFSPIDFNVLGGNLQEPKEAGDEKSVCCLCCASGPVSCDVYLDKYAFVIGETINVNIKILNMSNVSVNVVRVKLTQRVTSRATHPNSDSRYDTDTVAKNEHSGVGAHGEHEFLVPLEIPRHAQAYNFSSSTLFDVSYKLTVSCELDGCHSDLDVGHFPKIGHIPHVNQPITQQPYNEAQQGQEEWEDVDVTVNIGEDVNEPPPYVPPAGTIGFVVPPGASGAPPYPPEKMPYPYAVPPVPSAPFADPNAASAPEMPPPSYGDATVEKPPK</sequence>
<dbReference type="PANTHER" id="PTHR11188">
    <property type="entry name" value="ARRESTIN DOMAIN CONTAINING PROTEIN"/>
    <property type="match status" value="1"/>
</dbReference>
<feature type="domain" description="Arrestin C-terminal-like" evidence="4">
    <location>
        <begin position="172"/>
        <end position="305"/>
    </location>
</feature>
<dbReference type="GO" id="GO:0005737">
    <property type="term" value="C:cytoplasm"/>
    <property type="evidence" value="ECO:0007669"/>
    <property type="project" value="TreeGrafter"/>
</dbReference>
<evidence type="ECO:0000313" key="5">
    <source>
        <dbReference type="EMBL" id="CAH0562298.1"/>
    </source>
</evidence>